<evidence type="ECO:0000256" key="1">
    <source>
        <dbReference type="SAM" id="MobiDB-lite"/>
    </source>
</evidence>
<name>A0ABV8XWK8_9MICC</name>
<feature type="region of interest" description="Disordered" evidence="1">
    <location>
        <begin position="1"/>
        <end position="21"/>
    </location>
</feature>
<evidence type="ECO:0000313" key="3">
    <source>
        <dbReference type="Proteomes" id="UP001595965"/>
    </source>
</evidence>
<dbReference type="Proteomes" id="UP001595965">
    <property type="component" value="Unassembled WGS sequence"/>
</dbReference>
<keyword evidence="3" id="KW-1185">Reference proteome</keyword>
<dbReference type="EMBL" id="JBHSEN010000002">
    <property type="protein sequence ID" value="MFC4429969.1"/>
    <property type="molecule type" value="Genomic_DNA"/>
</dbReference>
<reference evidence="3" key="1">
    <citation type="journal article" date="2019" name="Int. J. Syst. Evol. Microbiol.">
        <title>The Global Catalogue of Microorganisms (GCM) 10K type strain sequencing project: providing services to taxonomists for standard genome sequencing and annotation.</title>
        <authorList>
            <consortium name="The Broad Institute Genomics Platform"/>
            <consortium name="The Broad Institute Genome Sequencing Center for Infectious Disease"/>
            <person name="Wu L."/>
            <person name="Ma J."/>
        </authorList>
    </citation>
    <scope>NUCLEOTIDE SEQUENCE [LARGE SCALE GENOMIC DNA]</scope>
    <source>
        <strain evidence="3">CGMCC 1.12125</strain>
    </source>
</reference>
<protein>
    <submittedName>
        <fullName evidence="2">Uncharacterized protein</fullName>
    </submittedName>
</protein>
<sequence length="49" mass="5367">MRTWPSRSTARPRRSAPRFTGADELLATGGIRNVAGQRRSDDLVADLIA</sequence>
<dbReference type="RefSeq" id="WP_344227270.1">
    <property type="nucleotide sequence ID" value="NZ_BAAALH010000001.1"/>
</dbReference>
<comment type="caution">
    <text evidence="2">The sequence shown here is derived from an EMBL/GenBank/DDBJ whole genome shotgun (WGS) entry which is preliminary data.</text>
</comment>
<accession>A0ABV8XWK8</accession>
<proteinExistence type="predicted"/>
<organism evidence="2 3">
    <name type="scientific">Citricoccus alkalitolerans</name>
    <dbReference type="NCBI Taxonomy" id="246603"/>
    <lineage>
        <taxon>Bacteria</taxon>
        <taxon>Bacillati</taxon>
        <taxon>Actinomycetota</taxon>
        <taxon>Actinomycetes</taxon>
        <taxon>Micrococcales</taxon>
        <taxon>Micrococcaceae</taxon>
        <taxon>Citricoccus</taxon>
    </lineage>
</organism>
<evidence type="ECO:0000313" key="2">
    <source>
        <dbReference type="EMBL" id="MFC4429969.1"/>
    </source>
</evidence>
<gene>
    <name evidence="2" type="ORF">ACFO0K_09775</name>
</gene>